<organism evidence="1 2">
    <name type="scientific">Cymbomonas tetramitiformis</name>
    <dbReference type="NCBI Taxonomy" id="36881"/>
    <lineage>
        <taxon>Eukaryota</taxon>
        <taxon>Viridiplantae</taxon>
        <taxon>Chlorophyta</taxon>
        <taxon>Pyramimonadophyceae</taxon>
        <taxon>Pyramimonadales</taxon>
        <taxon>Pyramimonadaceae</taxon>
        <taxon>Cymbomonas</taxon>
    </lineage>
</organism>
<dbReference type="EMBL" id="LGRX02033235">
    <property type="protein sequence ID" value="KAK3242113.1"/>
    <property type="molecule type" value="Genomic_DNA"/>
</dbReference>
<protein>
    <submittedName>
        <fullName evidence="1">Uncharacterized protein</fullName>
    </submittedName>
</protein>
<proteinExistence type="predicted"/>
<dbReference type="AlphaFoldDB" id="A0AAE0BSS7"/>
<comment type="caution">
    <text evidence="1">The sequence shown here is derived from an EMBL/GenBank/DDBJ whole genome shotgun (WGS) entry which is preliminary data.</text>
</comment>
<evidence type="ECO:0000313" key="1">
    <source>
        <dbReference type="EMBL" id="KAK3242113.1"/>
    </source>
</evidence>
<name>A0AAE0BSS7_9CHLO</name>
<keyword evidence="2" id="KW-1185">Reference proteome</keyword>
<gene>
    <name evidence="1" type="ORF">CYMTET_48189</name>
</gene>
<accession>A0AAE0BSS7</accession>
<reference evidence="1 2" key="1">
    <citation type="journal article" date="2015" name="Genome Biol. Evol.">
        <title>Comparative Genomics of a Bacterivorous Green Alga Reveals Evolutionary Causalities and Consequences of Phago-Mixotrophic Mode of Nutrition.</title>
        <authorList>
            <person name="Burns J.A."/>
            <person name="Paasch A."/>
            <person name="Narechania A."/>
            <person name="Kim E."/>
        </authorList>
    </citation>
    <scope>NUCLEOTIDE SEQUENCE [LARGE SCALE GENOMIC DNA]</scope>
    <source>
        <strain evidence="1 2">PLY_AMNH</strain>
    </source>
</reference>
<evidence type="ECO:0000313" key="2">
    <source>
        <dbReference type="Proteomes" id="UP001190700"/>
    </source>
</evidence>
<dbReference type="Proteomes" id="UP001190700">
    <property type="component" value="Unassembled WGS sequence"/>
</dbReference>
<sequence length="641" mass="72471">MLSSDEVGLEDVFNVALEVQDNRAVNAAVLKAKRALGDHKINKSAEKECEELDRILKSKGFRLFHFDRHPLKYFMSPIDLPWSPAEIMLLMDRRIGKPPFNLSPAYSDGGHSLVRTSVIEQVCAVFPSLGIVKLATFPLPRGERGEDEAKMWEGIDYTMALKCKEDVNGEIYSKELLAKEFPKGKPSLRARRYVRDSGGGGWAGLRLHYNKHLPLDQRRKTRVTNEEGECIEEDCDLHVVKAVGNHCKWLEDDFEEDEYNRLTNNWLEALSPLTIMESRKSLFIFIEQQTRKDVEYNLMQLVSFYKREAMRCLHFFSDKGANLTEPLIGREKKVFGGLVTMAECFHVTAASRRGRHFACDTLNELQEAYLKTTPSHLDSRNHRPDTQRHFPKKRRVEVDLTDAAPAIIAAKRNEDGTAWEWLVDSDRNSTAADKEWFTSARVKKELVVEFLGEVHYHSTERLGASFTVAVDGKKEVAHQVVFGYIDASTESGFTVNEVQYLLKEMAAVQITPTPTVQANGNGLKQGQWMVLPGSGRQATCAAKFCQQGCATRKTLARETGKKVEQPVLGARAPRVAVMGKRLVNEVWVETKFQFCLKFACCTRVPAKFMKIAGKPTDLPLHPDVTLTNEEKILSGALTFRE</sequence>